<keyword evidence="3" id="KW-1185">Reference proteome</keyword>
<reference evidence="2" key="2">
    <citation type="submission" date="2020-09" db="EMBL/GenBank/DDBJ databases">
        <authorList>
            <person name="Sun Q."/>
            <person name="Zhou Y."/>
        </authorList>
    </citation>
    <scope>NUCLEOTIDE SEQUENCE</scope>
    <source>
        <strain evidence="2">CGMCC 1.12987</strain>
    </source>
</reference>
<name>A0A917LG52_9BACL</name>
<keyword evidence="1" id="KW-1133">Transmembrane helix</keyword>
<evidence type="ECO:0000313" key="2">
    <source>
        <dbReference type="EMBL" id="GGG21255.1"/>
    </source>
</evidence>
<dbReference type="EMBL" id="BMGR01000017">
    <property type="protein sequence ID" value="GGG21255.1"/>
    <property type="molecule type" value="Genomic_DNA"/>
</dbReference>
<protein>
    <submittedName>
        <fullName evidence="2">Uncharacterized protein</fullName>
    </submittedName>
</protein>
<dbReference type="AlphaFoldDB" id="A0A917LG52"/>
<dbReference type="Proteomes" id="UP000644756">
    <property type="component" value="Unassembled WGS sequence"/>
</dbReference>
<keyword evidence="1" id="KW-0812">Transmembrane</keyword>
<reference evidence="2" key="1">
    <citation type="journal article" date="2014" name="Int. J. Syst. Evol. Microbiol.">
        <title>Complete genome sequence of Corynebacterium casei LMG S-19264T (=DSM 44701T), isolated from a smear-ripened cheese.</title>
        <authorList>
            <consortium name="US DOE Joint Genome Institute (JGI-PGF)"/>
            <person name="Walter F."/>
            <person name="Albersmeier A."/>
            <person name="Kalinowski J."/>
            <person name="Ruckert C."/>
        </authorList>
    </citation>
    <scope>NUCLEOTIDE SEQUENCE</scope>
    <source>
        <strain evidence="2">CGMCC 1.12987</strain>
    </source>
</reference>
<accession>A0A917LG52</accession>
<evidence type="ECO:0000256" key="1">
    <source>
        <dbReference type="SAM" id="Phobius"/>
    </source>
</evidence>
<feature type="transmembrane region" description="Helical" evidence="1">
    <location>
        <begin position="39"/>
        <end position="57"/>
    </location>
</feature>
<feature type="transmembrane region" description="Helical" evidence="1">
    <location>
        <begin position="64"/>
        <end position="97"/>
    </location>
</feature>
<gene>
    <name evidence="2" type="ORF">GCM10010916_42510</name>
</gene>
<comment type="caution">
    <text evidence="2">The sequence shown here is derived from an EMBL/GenBank/DDBJ whole genome shotgun (WGS) entry which is preliminary data.</text>
</comment>
<sequence length="107" mass="11509">MITTKAVMRRMNGKTFLSVVLIAVGGLIALKFIGLTLGAIIGFLFPFILMGLGVVGIKNDKKLIGGILFGIGLVVLLGKLSGLIFFLLAVGMVIWGISMLRRDKRVY</sequence>
<keyword evidence="1" id="KW-0472">Membrane</keyword>
<evidence type="ECO:0000313" key="3">
    <source>
        <dbReference type="Proteomes" id="UP000644756"/>
    </source>
</evidence>
<proteinExistence type="predicted"/>
<organism evidence="2 3">
    <name type="scientific">Paenibacillus abyssi</name>
    <dbReference type="NCBI Taxonomy" id="1340531"/>
    <lineage>
        <taxon>Bacteria</taxon>
        <taxon>Bacillati</taxon>
        <taxon>Bacillota</taxon>
        <taxon>Bacilli</taxon>
        <taxon>Bacillales</taxon>
        <taxon>Paenibacillaceae</taxon>
        <taxon>Paenibacillus</taxon>
    </lineage>
</organism>